<dbReference type="InterPro" id="IPR011989">
    <property type="entry name" value="ARM-like"/>
</dbReference>
<dbReference type="Proteomes" id="UP000673691">
    <property type="component" value="Unassembled WGS sequence"/>
</dbReference>
<dbReference type="InterPro" id="IPR048732">
    <property type="entry name" value="CFA69"/>
</dbReference>
<sequence>MQGHQPPHHQQLHKQYHQNIHKYSYQHRSEREPHFFAPPFGPNPLADPKAVRLRSMPNQLATRDAVGTAGSFSASGATSASRLTSARDRGGEAKQGKLGRTLDADHGKKKQWAFEFQEAIEQSNAAGRLASALCASVATTGSMDASALRALKRLTLSPKCCKQIIAENTPQFLAEILPAAKDESTASFVVEILWNLLESKYAKEAATRLRSETCLSQLCELLFSFNTRDLRPADRHHRNEIIMLLILIARNADDAKCQKEFRDSGFFQYLLTSLTEGKFEELQCPASSVRMCSKETFTSKKLSLQLIEILSQDDSNLAVAIENGVLEYLHSQMTFDESAPGMQQYTKRQMNDLQEQTMSLLSSIVPRLPTQVITKCIPEYLHYMREAIRVRSESVNNAVISGDRSLDLDTLILTVVKLQLKVATKGKEEKITLGEEGAVENVLDHTQTANVQRSGLLLLASLCRNCGQNRQLFSSQDGILTVLPADANDTCERDSLLFAVVDCIWGTICAESHSEEVFFQHEGIFLLLDLLEVSSSMLRRHTLGCLLDLLENPKVATMHFIEWRSGRDSAIGVAEMLVRIWDEEEKFLGIVNGPHGSLNNRKQPLVSPRRKAHHGLHPVQWRVDGATEGVSDHGNISDAIMEIDDNLRGKIYGMFCKLGFDSFTGLPTEATVKLALVGEVWHEITSELWASNVRPISPDQACIEEVFSSVDLKADAIWTKQREIIRKEEE</sequence>
<dbReference type="PANTHER" id="PTHR14716">
    <property type="entry name" value="CILIA- AND FLAGELLA-ASSOCIATED PROTEIN 69"/>
    <property type="match status" value="1"/>
</dbReference>
<evidence type="ECO:0000256" key="1">
    <source>
        <dbReference type="SAM" id="MobiDB-lite"/>
    </source>
</evidence>
<dbReference type="Pfam" id="PF21049">
    <property type="entry name" value="CFA69_ARM_rpt"/>
    <property type="match status" value="1"/>
</dbReference>
<accession>A0A8H7ZZB3</accession>
<dbReference type="OrthoDB" id="191673at2759"/>
<dbReference type="SUPFAM" id="SSF48371">
    <property type="entry name" value="ARM repeat"/>
    <property type="match status" value="2"/>
</dbReference>
<dbReference type="AlphaFoldDB" id="A0A8H7ZZB3"/>
<dbReference type="InterPro" id="IPR048733">
    <property type="entry name" value="CFA69_ARM_dom"/>
</dbReference>
<dbReference type="PANTHER" id="PTHR14716:SF0">
    <property type="entry name" value="CILIA- AND FLAGELLA-ASSOCIATED PROTEIN 69"/>
    <property type="match status" value="1"/>
</dbReference>
<dbReference type="EMBL" id="JAEFCI010002295">
    <property type="protein sequence ID" value="KAG5462328.1"/>
    <property type="molecule type" value="Genomic_DNA"/>
</dbReference>
<evidence type="ECO:0000259" key="2">
    <source>
        <dbReference type="Pfam" id="PF21049"/>
    </source>
</evidence>
<evidence type="ECO:0000313" key="3">
    <source>
        <dbReference type="EMBL" id="KAG5462328.1"/>
    </source>
</evidence>
<gene>
    <name evidence="3" type="ORF">BJ554DRAFT_5359</name>
</gene>
<comment type="caution">
    <text evidence="3">The sequence shown here is derived from an EMBL/GenBank/DDBJ whole genome shotgun (WGS) entry which is preliminary data.</text>
</comment>
<reference evidence="3 4" key="1">
    <citation type="journal article" name="Sci. Rep.">
        <title>Genome-scale phylogenetic analyses confirm Olpidium as the closest living zoosporic fungus to the non-flagellated, terrestrial fungi.</title>
        <authorList>
            <person name="Chang Y."/>
            <person name="Rochon D."/>
            <person name="Sekimoto S."/>
            <person name="Wang Y."/>
            <person name="Chovatia M."/>
            <person name="Sandor L."/>
            <person name="Salamov A."/>
            <person name="Grigoriev I.V."/>
            <person name="Stajich J.E."/>
            <person name="Spatafora J.W."/>
        </authorList>
    </citation>
    <scope>NUCLEOTIDE SEQUENCE [LARGE SCALE GENOMIC DNA]</scope>
    <source>
        <strain evidence="3">S191</strain>
    </source>
</reference>
<name>A0A8H7ZZB3_9FUNG</name>
<organism evidence="3 4">
    <name type="scientific">Olpidium bornovanus</name>
    <dbReference type="NCBI Taxonomy" id="278681"/>
    <lineage>
        <taxon>Eukaryota</taxon>
        <taxon>Fungi</taxon>
        <taxon>Fungi incertae sedis</taxon>
        <taxon>Olpidiomycota</taxon>
        <taxon>Olpidiomycotina</taxon>
        <taxon>Olpidiomycetes</taxon>
        <taxon>Olpidiales</taxon>
        <taxon>Olpidiaceae</taxon>
        <taxon>Olpidium</taxon>
    </lineage>
</organism>
<proteinExistence type="predicted"/>
<feature type="compositionally biased region" description="Basic and acidic residues" evidence="1">
    <location>
        <begin position="85"/>
        <end position="104"/>
    </location>
</feature>
<feature type="non-terminal residue" evidence="3">
    <location>
        <position position="730"/>
    </location>
</feature>
<keyword evidence="4" id="KW-1185">Reference proteome</keyword>
<feature type="compositionally biased region" description="Low complexity" evidence="1">
    <location>
        <begin position="67"/>
        <end position="81"/>
    </location>
</feature>
<dbReference type="InterPro" id="IPR016024">
    <property type="entry name" value="ARM-type_fold"/>
</dbReference>
<feature type="region of interest" description="Disordered" evidence="1">
    <location>
        <begin position="67"/>
        <end position="104"/>
    </location>
</feature>
<feature type="domain" description="Cilia- and flagella-associated protein 69 ARM repeats" evidence="2">
    <location>
        <begin position="118"/>
        <end position="683"/>
    </location>
</feature>
<protein>
    <recommendedName>
        <fullName evidence="2">Cilia- and flagella-associated protein 69 ARM repeats domain-containing protein</fullName>
    </recommendedName>
</protein>
<dbReference type="Gene3D" id="1.25.10.10">
    <property type="entry name" value="Leucine-rich Repeat Variant"/>
    <property type="match status" value="2"/>
</dbReference>
<evidence type="ECO:0000313" key="4">
    <source>
        <dbReference type="Proteomes" id="UP000673691"/>
    </source>
</evidence>